<dbReference type="PANTHER" id="PTHR43875">
    <property type="entry name" value="MALTODEXTRIN IMPORT ATP-BINDING PROTEIN MSMX"/>
    <property type="match status" value="1"/>
</dbReference>
<reference evidence="5" key="2">
    <citation type="journal article" date="2021" name="PeerJ">
        <title>Extensive microbial diversity within the chicken gut microbiome revealed by metagenomics and culture.</title>
        <authorList>
            <person name="Gilroy R."/>
            <person name="Ravi A."/>
            <person name="Getino M."/>
            <person name="Pursley I."/>
            <person name="Horton D.L."/>
            <person name="Alikhan N.F."/>
            <person name="Baker D."/>
            <person name="Gharbi K."/>
            <person name="Hall N."/>
            <person name="Watson M."/>
            <person name="Adriaenssens E.M."/>
            <person name="Foster-Nyarko E."/>
            <person name="Jarju S."/>
            <person name="Secka A."/>
            <person name="Antonio M."/>
            <person name="Oren A."/>
            <person name="Chaudhuri R.R."/>
            <person name="La Ragione R."/>
            <person name="Hildebrand F."/>
            <person name="Pallen M.J."/>
        </authorList>
    </citation>
    <scope>NUCLEOTIDE SEQUENCE</scope>
    <source>
        <strain evidence="5">ChiGjej1B1-22543</strain>
    </source>
</reference>
<reference evidence="5" key="1">
    <citation type="submission" date="2020-10" db="EMBL/GenBank/DDBJ databases">
        <authorList>
            <person name="Gilroy R."/>
        </authorList>
    </citation>
    <scope>NUCLEOTIDE SEQUENCE</scope>
    <source>
        <strain evidence="5">ChiGjej1B1-22543</strain>
    </source>
</reference>
<dbReference type="PANTHER" id="PTHR43875:SF1">
    <property type="entry name" value="OSMOPROTECTIVE COMPOUNDS UPTAKE ATP-BINDING PROTEIN GGTA"/>
    <property type="match status" value="1"/>
</dbReference>
<comment type="caution">
    <text evidence="5">The sequence shown here is derived from an EMBL/GenBank/DDBJ whole genome shotgun (WGS) entry which is preliminary data.</text>
</comment>
<dbReference type="GO" id="GO:0140359">
    <property type="term" value="F:ABC-type transporter activity"/>
    <property type="evidence" value="ECO:0007669"/>
    <property type="project" value="InterPro"/>
</dbReference>
<evidence type="ECO:0000256" key="3">
    <source>
        <dbReference type="ARBA" id="ARBA00022840"/>
    </source>
</evidence>
<keyword evidence="2" id="KW-0547">Nucleotide-binding</keyword>
<dbReference type="CDD" id="cd03301">
    <property type="entry name" value="ABC_MalK_N"/>
    <property type="match status" value="1"/>
</dbReference>
<dbReference type="Gene3D" id="2.40.50.140">
    <property type="entry name" value="Nucleic acid-binding proteins"/>
    <property type="match status" value="1"/>
</dbReference>
<protein>
    <submittedName>
        <fullName evidence="5">ATP-binding cassette domain-containing protein</fullName>
    </submittedName>
</protein>
<dbReference type="InterPro" id="IPR015855">
    <property type="entry name" value="ABC_transpr_MalK-like"/>
</dbReference>
<keyword evidence="1" id="KW-0813">Transport</keyword>
<dbReference type="InterPro" id="IPR003593">
    <property type="entry name" value="AAA+_ATPase"/>
</dbReference>
<evidence type="ECO:0000313" key="5">
    <source>
        <dbReference type="EMBL" id="HIU45184.1"/>
    </source>
</evidence>
<dbReference type="InterPro" id="IPR008995">
    <property type="entry name" value="Mo/tungstate-bd_C_term_dom"/>
</dbReference>
<evidence type="ECO:0000256" key="2">
    <source>
        <dbReference type="ARBA" id="ARBA00022741"/>
    </source>
</evidence>
<dbReference type="InterPro" id="IPR027417">
    <property type="entry name" value="P-loop_NTPase"/>
</dbReference>
<evidence type="ECO:0000313" key="6">
    <source>
        <dbReference type="Proteomes" id="UP000824070"/>
    </source>
</evidence>
<dbReference type="GO" id="GO:0005524">
    <property type="term" value="F:ATP binding"/>
    <property type="evidence" value="ECO:0007669"/>
    <property type="project" value="UniProtKB-KW"/>
</dbReference>
<dbReference type="GO" id="GO:0016887">
    <property type="term" value="F:ATP hydrolysis activity"/>
    <property type="evidence" value="ECO:0007669"/>
    <property type="project" value="InterPro"/>
</dbReference>
<dbReference type="GO" id="GO:0008643">
    <property type="term" value="P:carbohydrate transport"/>
    <property type="evidence" value="ECO:0007669"/>
    <property type="project" value="InterPro"/>
</dbReference>
<gene>
    <name evidence="5" type="ORF">IAC52_02675</name>
</gene>
<sequence length="480" mass="53356">MDIKRKIDRKQAKQELNALGGKLKDESIESFVSLRGIDKVYPNGVQAVFDFNLEVNKHDFVALVGPSGCGKSTTLRMIAGLEDITSGELFIDKVYSNYLPSKDRDIAMVFQNYALYPQMNVFDNIAFGLKIRHVPKAEIEERVYKAADILGLGPYLDRKPKELSGGQMQRVALGRAIVRQSNLFLMDEPLSNLDAKLRVQMRSEIVRIHREVGATTIYVTHDQTEAMTMANLIVCMNKGVIQQAGTSLDLYDHPANLFVATFIGSPAMNILRGNLSGGKLSIQGLPDVEVDGALAMEARNKALGKLAEIKGYLDNPESLTISALSRMESAQIYVKKEEIAKPKKKGIALLSRLRELGKKKADPLQQRKQEALSRLAEMAEEYQRMIEQGTYEVAVGLRPEAFRLEGDSRASKPSEPFELPYGLVEVLGSELIIHLQAQGKEIQMRTEGGQLKENKGSLRLCFDIGAIHLFDLLSGERIGF</sequence>
<dbReference type="Pfam" id="PF00005">
    <property type="entry name" value="ABC_tran"/>
    <property type="match status" value="1"/>
</dbReference>
<dbReference type="SUPFAM" id="SSF50331">
    <property type="entry name" value="MOP-like"/>
    <property type="match status" value="1"/>
</dbReference>
<dbReference type="FunFam" id="3.40.50.300:FF:000042">
    <property type="entry name" value="Maltose/maltodextrin ABC transporter, ATP-binding protein"/>
    <property type="match status" value="1"/>
</dbReference>
<keyword evidence="3 5" id="KW-0067">ATP-binding</keyword>
<dbReference type="InterPro" id="IPR047641">
    <property type="entry name" value="ABC_transpr_MalK/UgpC-like"/>
</dbReference>
<feature type="domain" description="ABC transporter" evidence="4">
    <location>
        <begin position="32"/>
        <end position="263"/>
    </location>
</feature>
<dbReference type="InterPro" id="IPR017871">
    <property type="entry name" value="ABC_transporter-like_CS"/>
</dbReference>
<name>A0A9D1S2B5_9FIRM</name>
<dbReference type="Gene3D" id="3.40.50.300">
    <property type="entry name" value="P-loop containing nucleotide triphosphate hydrolases"/>
    <property type="match status" value="1"/>
</dbReference>
<dbReference type="InterPro" id="IPR003439">
    <property type="entry name" value="ABC_transporter-like_ATP-bd"/>
</dbReference>
<dbReference type="SUPFAM" id="SSF52540">
    <property type="entry name" value="P-loop containing nucleoside triphosphate hydrolases"/>
    <property type="match status" value="1"/>
</dbReference>
<dbReference type="GO" id="GO:0055052">
    <property type="term" value="C:ATP-binding cassette (ABC) transporter complex, substrate-binding subunit-containing"/>
    <property type="evidence" value="ECO:0007669"/>
    <property type="project" value="TreeGrafter"/>
</dbReference>
<dbReference type="Proteomes" id="UP000824070">
    <property type="component" value="Unassembled WGS sequence"/>
</dbReference>
<dbReference type="PROSITE" id="PS00211">
    <property type="entry name" value="ABC_TRANSPORTER_1"/>
    <property type="match status" value="1"/>
</dbReference>
<organism evidence="5 6">
    <name type="scientific">Candidatus Alloenteromonas pullicola</name>
    <dbReference type="NCBI Taxonomy" id="2840784"/>
    <lineage>
        <taxon>Bacteria</taxon>
        <taxon>Bacillati</taxon>
        <taxon>Bacillota</taxon>
        <taxon>Bacillota incertae sedis</taxon>
        <taxon>Candidatus Alloenteromonas</taxon>
    </lineage>
</organism>
<dbReference type="InterPro" id="IPR012340">
    <property type="entry name" value="NA-bd_OB-fold"/>
</dbReference>
<dbReference type="EMBL" id="DVMV01000018">
    <property type="protein sequence ID" value="HIU45184.1"/>
    <property type="molecule type" value="Genomic_DNA"/>
</dbReference>
<evidence type="ECO:0000259" key="4">
    <source>
        <dbReference type="PROSITE" id="PS50893"/>
    </source>
</evidence>
<dbReference type="PROSITE" id="PS50893">
    <property type="entry name" value="ABC_TRANSPORTER_2"/>
    <property type="match status" value="1"/>
</dbReference>
<dbReference type="AlphaFoldDB" id="A0A9D1S2B5"/>
<dbReference type="Gene3D" id="2.40.50.100">
    <property type="match status" value="2"/>
</dbReference>
<evidence type="ECO:0000256" key="1">
    <source>
        <dbReference type="ARBA" id="ARBA00022448"/>
    </source>
</evidence>
<dbReference type="SMART" id="SM00382">
    <property type="entry name" value="AAA"/>
    <property type="match status" value="1"/>
</dbReference>
<proteinExistence type="predicted"/>
<accession>A0A9D1S2B5</accession>